<dbReference type="Pfam" id="PF10023">
    <property type="entry name" value="Aminopep"/>
    <property type="match status" value="1"/>
</dbReference>
<dbReference type="RefSeq" id="WP_386365785.1">
    <property type="nucleotide sequence ID" value="NZ_JBHRXZ010000022.1"/>
</dbReference>
<keyword evidence="2" id="KW-1185">Reference proteome</keyword>
<dbReference type="EC" id="3.4.11.-" evidence="1"/>
<reference evidence="2" key="1">
    <citation type="journal article" date="2019" name="Int. J. Syst. Evol. Microbiol.">
        <title>The Global Catalogue of Microorganisms (GCM) 10K type strain sequencing project: providing services to taxonomists for standard genome sequencing and annotation.</title>
        <authorList>
            <consortium name="The Broad Institute Genomics Platform"/>
            <consortium name="The Broad Institute Genome Sequencing Center for Infectious Disease"/>
            <person name="Wu L."/>
            <person name="Ma J."/>
        </authorList>
    </citation>
    <scope>NUCLEOTIDE SEQUENCE [LARGE SCALE GENOMIC DNA]</scope>
    <source>
        <strain evidence="2">KCTC 42447</strain>
    </source>
</reference>
<keyword evidence="1" id="KW-0378">Hydrolase</keyword>
<proteinExistence type="predicted"/>
<dbReference type="InterPro" id="IPR014553">
    <property type="entry name" value="Aminopept"/>
</dbReference>
<dbReference type="PIRSF" id="PIRSF029285">
    <property type="entry name" value="Aminopept"/>
    <property type="match status" value="1"/>
</dbReference>
<accession>A0ABV7T567</accession>
<evidence type="ECO:0000313" key="2">
    <source>
        <dbReference type="Proteomes" id="UP001595630"/>
    </source>
</evidence>
<keyword evidence="1" id="KW-0645">Protease</keyword>
<name>A0ABV7T567_9GAMM</name>
<dbReference type="EMBL" id="JBHRXZ010000022">
    <property type="protein sequence ID" value="MFC3608082.1"/>
    <property type="molecule type" value="Genomic_DNA"/>
</dbReference>
<keyword evidence="1" id="KW-0031">Aminopeptidase</keyword>
<dbReference type="Proteomes" id="UP001595630">
    <property type="component" value="Unassembled WGS sequence"/>
</dbReference>
<gene>
    <name evidence="1" type="ORF">ACFOMF_09865</name>
</gene>
<dbReference type="GO" id="GO:0004177">
    <property type="term" value="F:aminopeptidase activity"/>
    <property type="evidence" value="ECO:0007669"/>
    <property type="project" value="UniProtKB-KW"/>
</dbReference>
<protein>
    <submittedName>
        <fullName evidence="1">Aminopeptidase</fullName>
        <ecNumber evidence="1">3.4.11.-</ecNumber>
    </submittedName>
</protein>
<evidence type="ECO:0000313" key="1">
    <source>
        <dbReference type="EMBL" id="MFC3608082.1"/>
    </source>
</evidence>
<comment type="caution">
    <text evidence="1">The sequence shown here is derived from an EMBL/GenBank/DDBJ whole genome shotgun (WGS) entry which is preliminary data.</text>
</comment>
<organism evidence="1 2">
    <name type="scientific">Stutzerimonas tarimensis</name>
    <dbReference type="NCBI Taxonomy" id="1507735"/>
    <lineage>
        <taxon>Bacteria</taxon>
        <taxon>Pseudomonadati</taxon>
        <taxon>Pseudomonadota</taxon>
        <taxon>Gammaproteobacteria</taxon>
        <taxon>Pseudomonadales</taxon>
        <taxon>Pseudomonadaceae</taxon>
        <taxon>Stutzerimonas</taxon>
    </lineage>
</organism>
<sequence length="353" mass="40560">MDLARLRPVPLLALLLLNGCTTYYGQLAGGHLQLMSQRQPIQAILDDKAADPQLQARLAQALGARAFASGHLGLPDNDSYRAYATLSQPYAVWNLFATEAYSLEPHTWCFPIAGCVAYRGYYRQGAARAEAARLGHRGLDTQVIGIEAYSTLGWFADPLLSSMLYRDDDGLAALIFHELAHQRLYLPGDTEFNESYATFVEREGLRQWRAHRGLSDPDETRAQAQQQLIELMLDARERLRLLYAQPLAEGEMRQRKREEFSALRTRYRQLRDEAWQGRGYFDHWFARPLNNASLLPFGLYHRWVEAFAALFEASERDWVAFHQTVARLARKPPDERRTRLERLEKQQAERLAH</sequence>